<dbReference type="AlphaFoldDB" id="A0A9D1ST46"/>
<dbReference type="PROSITE" id="PS50995">
    <property type="entry name" value="HTH_MARR_2"/>
    <property type="match status" value="1"/>
</dbReference>
<dbReference type="InterPro" id="IPR036388">
    <property type="entry name" value="WH-like_DNA-bd_sf"/>
</dbReference>
<protein>
    <submittedName>
        <fullName evidence="5">MarR family transcriptional regulator</fullName>
    </submittedName>
</protein>
<name>A0A9D1ST46_9FIRM</name>
<proteinExistence type="predicted"/>
<dbReference type="Pfam" id="PF01047">
    <property type="entry name" value="MarR"/>
    <property type="match status" value="1"/>
</dbReference>
<evidence type="ECO:0000313" key="6">
    <source>
        <dbReference type="Proteomes" id="UP000824128"/>
    </source>
</evidence>
<dbReference type="PANTHER" id="PTHR42756">
    <property type="entry name" value="TRANSCRIPTIONAL REGULATOR, MARR"/>
    <property type="match status" value="1"/>
</dbReference>
<dbReference type="EMBL" id="DVNZ01000209">
    <property type="protein sequence ID" value="HIU94808.1"/>
    <property type="molecule type" value="Genomic_DNA"/>
</dbReference>
<keyword evidence="2" id="KW-0238">DNA-binding</keyword>
<dbReference type="GO" id="GO:0003700">
    <property type="term" value="F:DNA-binding transcription factor activity"/>
    <property type="evidence" value="ECO:0007669"/>
    <property type="project" value="InterPro"/>
</dbReference>
<organism evidence="5 6">
    <name type="scientific">Candidatus Aphodomorpha intestinavium</name>
    <dbReference type="NCBI Taxonomy" id="2840672"/>
    <lineage>
        <taxon>Bacteria</taxon>
        <taxon>Bacillati</taxon>
        <taxon>Bacillota</taxon>
        <taxon>Clostridia</taxon>
        <taxon>Eubacteriales</taxon>
        <taxon>Candidatus Aphodomorpha</taxon>
    </lineage>
</organism>
<evidence type="ECO:0000256" key="2">
    <source>
        <dbReference type="ARBA" id="ARBA00023125"/>
    </source>
</evidence>
<comment type="caution">
    <text evidence="5">The sequence shown here is derived from an EMBL/GenBank/DDBJ whole genome shotgun (WGS) entry which is preliminary data.</text>
</comment>
<dbReference type="SMART" id="SM00347">
    <property type="entry name" value="HTH_MARR"/>
    <property type="match status" value="1"/>
</dbReference>
<dbReference type="InterPro" id="IPR000835">
    <property type="entry name" value="HTH_MarR-typ"/>
</dbReference>
<keyword evidence="3" id="KW-0804">Transcription</keyword>
<evidence type="ECO:0000256" key="1">
    <source>
        <dbReference type="ARBA" id="ARBA00023015"/>
    </source>
</evidence>
<dbReference type="SUPFAM" id="SSF46785">
    <property type="entry name" value="Winged helix' DNA-binding domain"/>
    <property type="match status" value="1"/>
</dbReference>
<evidence type="ECO:0000313" key="5">
    <source>
        <dbReference type="EMBL" id="HIU94808.1"/>
    </source>
</evidence>
<reference evidence="5" key="1">
    <citation type="submission" date="2020-10" db="EMBL/GenBank/DDBJ databases">
        <authorList>
            <person name="Gilroy R."/>
        </authorList>
    </citation>
    <scope>NUCLEOTIDE SEQUENCE</scope>
    <source>
        <strain evidence="5">ChiGjej2B2-16831</strain>
    </source>
</reference>
<dbReference type="PRINTS" id="PR00598">
    <property type="entry name" value="HTHMARR"/>
</dbReference>
<dbReference type="Gene3D" id="1.10.10.10">
    <property type="entry name" value="Winged helix-like DNA-binding domain superfamily/Winged helix DNA-binding domain"/>
    <property type="match status" value="1"/>
</dbReference>
<sequence length="149" mass="16384">MPSINHHIMTIARSSNLFRSERLQGTGLCGPHCPYILRVCREPGTTQEAIARALCVNKSSVARQLASLEQSGFVERRPCPTDSRAMEVYPTQKAFDALPAVRAVLAEWNERITDGFSDEERALFAALAERAAANARAEIERIRGAEADG</sequence>
<gene>
    <name evidence="5" type="ORF">IAD24_06570</name>
</gene>
<dbReference type="InterPro" id="IPR036390">
    <property type="entry name" value="WH_DNA-bd_sf"/>
</dbReference>
<keyword evidence="1" id="KW-0805">Transcription regulation</keyword>
<dbReference type="Proteomes" id="UP000824128">
    <property type="component" value="Unassembled WGS sequence"/>
</dbReference>
<feature type="domain" description="HTH marR-type" evidence="4">
    <location>
        <begin position="1"/>
        <end position="133"/>
    </location>
</feature>
<dbReference type="GO" id="GO:0003677">
    <property type="term" value="F:DNA binding"/>
    <property type="evidence" value="ECO:0007669"/>
    <property type="project" value="UniProtKB-KW"/>
</dbReference>
<reference evidence="5" key="2">
    <citation type="journal article" date="2021" name="PeerJ">
        <title>Extensive microbial diversity within the chicken gut microbiome revealed by metagenomics and culture.</title>
        <authorList>
            <person name="Gilroy R."/>
            <person name="Ravi A."/>
            <person name="Getino M."/>
            <person name="Pursley I."/>
            <person name="Horton D.L."/>
            <person name="Alikhan N.F."/>
            <person name="Baker D."/>
            <person name="Gharbi K."/>
            <person name="Hall N."/>
            <person name="Watson M."/>
            <person name="Adriaenssens E.M."/>
            <person name="Foster-Nyarko E."/>
            <person name="Jarju S."/>
            <person name="Secka A."/>
            <person name="Antonio M."/>
            <person name="Oren A."/>
            <person name="Chaudhuri R.R."/>
            <person name="La Ragione R."/>
            <person name="Hildebrand F."/>
            <person name="Pallen M.J."/>
        </authorList>
    </citation>
    <scope>NUCLEOTIDE SEQUENCE</scope>
    <source>
        <strain evidence="5">ChiGjej2B2-16831</strain>
    </source>
</reference>
<evidence type="ECO:0000256" key="3">
    <source>
        <dbReference type="ARBA" id="ARBA00023163"/>
    </source>
</evidence>
<accession>A0A9D1ST46</accession>
<evidence type="ECO:0000259" key="4">
    <source>
        <dbReference type="PROSITE" id="PS50995"/>
    </source>
</evidence>
<dbReference type="PANTHER" id="PTHR42756:SF1">
    <property type="entry name" value="TRANSCRIPTIONAL REPRESSOR OF EMRAB OPERON"/>
    <property type="match status" value="1"/>
</dbReference>